<feature type="domain" description="PAS" evidence="8">
    <location>
        <begin position="59"/>
        <end position="138"/>
    </location>
</feature>
<evidence type="ECO:0000256" key="3">
    <source>
        <dbReference type="ARBA" id="ARBA00022553"/>
    </source>
</evidence>
<dbReference type="Pfam" id="PF00512">
    <property type="entry name" value="HisKA"/>
    <property type="match status" value="1"/>
</dbReference>
<dbReference type="PRINTS" id="PR00344">
    <property type="entry name" value="BCTRLSENSOR"/>
</dbReference>
<feature type="compositionally biased region" description="Low complexity" evidence="5">
    <location>
        <begin position="431"/>
        <end position="441"/>
    </location>
</feature>
<evidence type="ECO:0000256" key="4">
    <source>
        <dbReference type="PROSITE-ProRule" id="PRU00169"/>
    </source>
</evidence>
<dbReference type="Gene3D" id="3.40.50.2300">
    <property type="match status" value="1"/>
</dbReference>
<dbReference type="Pfam" id="PF13426">
    <property type="entry name" value="PAS_9"/>
    <property type="match status" value="1"/>
</dbReference>
<feature type="domain" description="PAC" evidence="9">
    <location>
        <begin position="133"/>
        <end position="187"/>
    </location>
</feature>
<dbReference type="SMART" id="SM00448">
    <property type="entry name" value="REC"/>
    <property type="match status" value="1"/>
</dbReference>
<dbReference type="InterPro" id="IPR000014">
    <property type="entry name" value="PAS"/>
</dbReference>
<dbReference type="InterPro" id="IPR001789">
    <property type="entry name" value="Sig_transdc_resp-reg_receiver"/>
</dbReference>
<dbReference type="SUPFAM" id="SSF55874">
    <property type="entry name" value="ATPase domain of HSP90 chaperone/DNA topoisomerase II/histidine kinase"/>
    <property type="match status" value="1"/>
</dbReference>
<dbReference type="SUPFAM" id="SSF52172">
    <property type="entry name" value="CheY-like"/>
    <property type="match status" value="1"/>
</dbReference>
<dbReference type="EC" id="2.7.13.3" evidence="2"/>
<dbReference type="InterPro" id="IPR003594">
    <property type="entry name" value="HATPase_dom"/>
</dbReference>
<evidence type="ECO:0000313" key="10">
    <source>
        <dbReference type="EMBL" id="OWK29060.1"/>
    </source>
</evidence>
<dbReference type="Gene3D" id="3.30.450.20">
    <property type="entry name" value="PAS domain"/>
    <property type="match status" value="1"/>
</dbReference>
<dbReference type="PANTHER" id="PTHR43065:SF42">
    <property type="entry name" value="TWO-COMPONENT SENSOR PPRA"/>
    <property type="match status" value="1"/>
</dbReference>
<dbReference type="AlphaFoldDB" id="A0A245ZH41"/>
<dbReference type="InterPro" id="IPR004358">
    <property type="entry name" value="Sig_transdc_His_kin-like_C"/>
</dbReference>
<dbReference type="InterPro" id="IPR000700">
    <property type="entry name" value="PAS-assoc_C"/>
</dbReference>
<protein>
    <recommendedName>
        <fullName evidence="2">histidine kinase</fullName>
        <ecNumber evidence="2">2.7.13.3</ecNumber>
    </recommendedName>
</protein>
<dbReference type="Proteomes" id="UP000197783">
    <property type="component" value="Unassembled WGS sequence"/>
</dbReference>
<comment type="catalytic activity">
    <reaction evidence="1">
        <text>ATP + protein L-histidine = ADP + protein N-phospho-L-histidine.</text>
        <dbReference type="EC" id="2.7.13.3"/>
    </reaction>
</comment>
<dbReference type="SMART" id="SM00086">
    <property type="entry name" value="PAC"/>
    <property type="match status" value="1"/>
</dbReference>
<feature type="region of interest" description="Disordered" evidence="5">
    <location>
        <begin position="424"/>
        <end position="444"/>
    </location>
</feature>
<feature type="compositionally biased region" description="Basic and acidic residues" evidence="5">
    <location>
        <begin position="560"/>
        <end position="573"/>
    </location>
</feature>
<evidence type="ECO:0000259" key="7">
    <source>
        <dbReference type="PROSITE" id="PS50110"/>
    </source>
</evidence>
<dbReference type="InterPro" id="IPR036890">
    <property type="entry name" value="HATPase_C_sf"/>
</dbReference>
<dbReference type="SMART" id="SM00388">
    <property type="entry name" value="HisKA"/>
    <property type="match status" value="1"/>
</dbReference>
<name>A0A245ZH41_9SPHN</name>
<feature type="modified residue" description="4-aspartylphosphate" evidence="4">
    <location>
        <position position="496"/>
    </location>
</feature>
<dbReference type="PROSITE" id="PS50110">
    <property type="entry name" value="RESPONSE_REGULATORY"/>
    <property type="match status" value="1"/>
</dbReference>
<proteinExistence type="predicted"/>
<feature type="region of interest" description="Disordered" evidence="5">
    <location>
        <begin position="560"/>
        <end position="581"/>
    </location>
</feature>
<sequence length="581" mass="62963">MAEKDPENTIIDVEGNGQSAGVPAEGAMDVGAHEPLGISSDGKRHWRESTITEPGLDSRGNVFFAAIEMTRMPMILTDPHQPDNPIVFANKAFLDLTLYEEEEVLGRNCRFLQGARTDPESVTALRKTVAAKESIALELLNYKRDGTPFWNAVFIGPVYDTTGNLLYFFASQLDVSRRRESERSYLQAQKMEAVGQLTAGLAHDFNNLLQVVNGNLELAAARSSDDRVLRYLESARSAAERGAKLTGQLLAFARKTRLDPRLVDVSECLNSFADVMESALGKKVELHFSLRRGLPKALLDPQQFEMAVLNIALNAKDAMPTGGVIELSTARLKLNGDAAARGLTPGEYVAVQVRDEGEGMTPEVMERAIEPFFTTKGVGKGTGLGLAMASGFVQQSRGRLEIESAPDKGTTIRMLFPVAARDARDLPPEPQQSSKPSSNQSGAHILVVEDSPEVLALAREILEEVGYQITTAETGEEGLASFQAAPEGSIDLVFTDLVMPGGINGIVLAQEIARIAPDVPVLMTTGYNEELVAEGPLRSGLDVLGKPYRRTDLLDRVRQALNRKGDGGPRRNASDYGAAEE</sequence>
<dbReference type="Gene3D" id="3.30.565.10">
    <property type="entry name" value="Histidine kinase-like ATPase, C-terminal domain"/>
    <property type="match status" value="1"/>
</dbReference>
<dbReference type="PROSITE" id="PS50109">
    <property type="entry name" value="HIS_KIN"/>
    <property type="match status" value="1"/>
</dbReference>
<reference evidence="10 11" key="1">
    <citation type="submission" date="2017-03" db="EMBL/GenBank/DDBJ databases">
        <title>Genome sequence of Sphingomonas mucosissima DSM 17494.</title>
        <authorList>
            <person name="Poehlein A."/>
            <person name="Wuebbeler J.H."/>
            <person name="Steinbuechel A."/>
            <person name="Daniel R."/>
        </authorList>
    </citation>
    <scope>NUCLEOTIDE SEQUENCE [LARGE SCALE GENOMIC DNA]</scope>
    <source>
        <strain evidence="10 11">DSM 17494</strain>
    </source>
</reference>
<dbReference type="Gene3D" id="1.10.287.130">
    <property type="match status" value="1"/>
</dbReference>
<evidence type="ECO:0000313" key="11">
    <source>
        <dbReference type="Proteomes" id="UP000197783"/>
    </source>
</evidence>
<dbReference type="GO" id="GO:0000155">
    <property type="term" value="F:phosphorelay sensor kinase activity"/>
    <property type="evidence" value="ECO:0007669"/>
    <property type="project" value="InterPro"/>
</dbReference>
<dbReference type="RefSeq" id="WP_245833270.1">
    <property type="nucleotide sequence ID" value="NZ_NBBJ01000004.1"/>
</dbReference>
<evidence type="ECO:0000259" key="6">
    <source>
        <dbReference type="PROSITE" id="PS50109"/>
    </source>
</evidence>
<dbReference type="PANTHER" id="PTHR43065">
    <property type="entry name" value="SENSOR HISTIDINE KINASE"/>
    <property type="match status" value="1"/>
</dbReference>
<evidence type="ECO:0000256" key="1">
    <source>
        <dbReference type="ARBA" id="ARBA00000085"/>
    </source>
</evidence>
<keyword evidence="3 4" id="KW-0597">Phosphoprotein</keyword>
<evidence type="ECO:0000259" key="8">
    <source>
        <dbReference type="PROSITE" id="PS50112"/>
    </source>
</evidence>
<dbReference type="NCBIfam" id="TIGR00229">
    <property type="entry name" value="sensory_box"/>
    <property type="match status" value="1"/>
</dbReference>
<gene>
    <name evidence="10" type="ORF">SPMU_25870</name>
</gene>
<dbReference type="Pfam" id="PF00072">
    <property type="entry name" value="Response_reg"/>
    <property type="match status" value="1"/>
</dbReference>
<evidence type="ECO:0000256" key="5">
    <source>
        <dbReference type="SAM" id="MobiDB-lite"/>
    </source>
</evidence>
<dbReference type="InterPro" id="IPR011006">
    <property type="entry name" value="CheY-like_superfamily"/>
</dbReference>
<keyword evidence="11" id="KW-1185">Reference proteome</keyword>
<dbReference type="InterPro" id="IPR001610">
    <property type="entry name" value="PAC"/>
</dbReference>
<feature type="domain" description="Response regulatory" evidence="7">
    <location>
        <begin position="444"/>
        <end position="561"/>
    </location>
</feature>
<dbReference type="CDD" id="cd00130">
    <property type="entry name" value="PAS"/>
    <property type="match status" value="1"/>
</dbReference>
<dbReference type="InterPro" id="IPR035965">
    <property type="entry name" value="PAS-like_dom_sf"/>
</dbReference>
<evidence type="ECO:0000259" key="9">
    <source>
        <dbReference type="PROSITE" id="PS50113"/>
    </source>
</evidence>
<dbReference type="SMART" id="SM00387">
    <property type="entry name" value="HATPase_c"/>
    <property type="match status" value="1"/>
</dbReference>
<accession>A0A245ZH41</accession>
<dbReference type="EMBL" id="NBBJ01000004">
    <property type="protein sequence ID" value="OWK29060.1"/>
    <property type="molecule type" value="Genomic_DNA"/>
</dbReference>
<organism evidence="10 11">
    <name type="scientific">Sphingomonas mucosissima</name>
    <dbReference type="NCBI Taxonomy" id="370959"/>
    <lineage>
        <taxon>Bacteria</taxon>
        <taxon>Pseudomonadati</taxon>
        <taxon>Pseudomonadota</taxon>
        <taxon>Alphaproteobacteria</taxon>
        <taxon>Sphingomonadales</taxon>
        <taxon>Sphingomonadaceae</taxon>
        <taxon>Sphingomonas</taxon>
    </lineage>
</organism>
<dbReference type="PROSITE" id="PS50112">
    <property type="entry name" value="PAS"/>
    <property type="match status" value="1"/>
</dbReference>
<dbReference type="PROSITE" id="PS50113">
    <property type="entry name" value="PAC"/>
    <property type="match status" value="1"/>
</dbReference>
<dbReference type="SUPFAM" id="SSF55785">
    <property type="entry name" value="PYP-like sensor domain (PAS domain)"/>
    <property type="match status" value="1"/>
</dbReference>
<dbReference type="InterPro" id="IPR003661">
    <property type="entry name" value="HisK_dim/P_dom"/>
</dbReference>
<dbReference type="InterPro" id="IPR005467">
    <property type="entry name" value="His_kinase_dom"/>
</dbReference>
<comment type="caution">
    <text evidence="10">The sequence shown here is derived from an EMBL/GenBank/DDBJ whole genome shotgun (WGS) entry which is preliminary data.</text>
</comment>
<feature type="domain" description="Histidine kinase" evidence="6">
    <location>
        <begin position="200"/>
        <end position="420"/>
    </location>
</feature>
<dbReference type="CDD" id="cd00082">
    <property type="entry name" value="HisKA"/>
    <property type="match status" value="1"/>
</dbReference>
<evidence type="ECO:0000256" key="2">
    <source>
        <dbReference type="ARBA" id="ARBA00012438"/>
    </source>
</evidence>
<dbReference type="SUPFAM" id="SSF47384">
    <property type="entry name" value="Homodimeric domain of signal transducing histidine kinase"/>
    <property type="match status" value="1"/>
</dbReference>
<dbReference type="InterPro" id="IPR036097">
    <property type="entry name" value="HisK_dim/P_sf"/>
</dbReference>
<dbReference type="Pfam" id="PF02518">
    <property type="entry name" value="HATPase_c"/>
    <property type="match status" value="1"/>
</dbReference>